<accession>A0ABQ9XT79</accession>
<dbReference type="SUPFAM" id="SSF52540">
    <property type="entry name" value="P-loop containing nucleoside triphosphate hydrolases"/>
    <property type="match status" value="1"/>
</dbReference>
<keyword evidence="1" id="KW-0175">Coiled coil</keyword>
<feature type="compositionally biased region" description="Basic and acidic residues" evidence="2">
    <location>
        <begin position="106"/>
        <end position="117"/>
    </location>
</feature>
<feature type="coiled-coil region" evidence="1">
    <location>
        <begin position="273"/>
        <end position="300"/>
    </location>
</feature>
<name>A0ABQ9XT79_9EUKA</name>
<feature type="compositionally biased region" description="Polar residues" evidence="2">
    <location>
        <begin position="260"/>
        <end position="269"/>
    </location>
</feature>
<dbReference type="Proteomes" id="UP001281761">
    <property type="component" value="Unassembled WGS sequence"/>
</dbReference>
<comment type="caution">
    <text evidence="3">The sequence shown here is derived from an EMBL/GenBank/DDBJ whole genome shotgun (WGS) entry which is preliminary data.</text>
</comment>
<organism evidence="3 4">
    <name type="scientific">Blattamonas nauphoetae</name>
    <dbReference type="NCBI Taxonomy" id="2049346"/>
    <lineage>
        <taxon>Eukaryota</taxon>
        <taxon>Metamonada</taxon>
        <taxon>Preaxostyla</taxon>
        <taxon>Oxymonadida</taxon>
        <taxon>Blattamonas</taxon>
    </lineage>
</organism>
<protein>
    <submittedName>
        <fullName evidence="3">Uncharacterized protein</fullName>
    </submittedName>
</protein>
<feature type="coiled-coil region" evidence="1">
    <location>
        <begin position="407"/>
        <end position="434"/>
    </location>
</feature>
<evidence type="ECO:0000256" key="2">
    <source>
        <dbReference type="SAM" id="MobiDB-lite"/>
    </source>
</evidence>
<dbReference type="InterPro" id="IPR027417">
    <property type="entry name" value="P-loop_NTPase"/>
</dbReference>
<evidence type="ECO:0000313" key="3">
    <source>
        <dbReference type="EMBL" id="KAK2954693.1"/>
    </source>
</evidence>
<reference evidence="3 4" key="1">
    <citation type="journal article" date="2022" name="bioRxiv">
        <title>Genomics of Preaxostyla Flagellates Illuminates Evolutionary Transitions and the Path Towards Mitochondrial Loss.</title>
        <authorList>
            <person name="Novak L.V.F."/>
            <person name="Treitli S.C."/>
            <person name="Pyrih J."/>
            <person name="Halakuc P."/>
            <person name="Pipaliya S.V."/>
            <person name="Vacek V."/>
            <person name="Brzon O."/>
            <person name="Soukal P."/>
            <person name="Eme L."/>
            <person name="Dacks J.B."/>
            <person name="Karnkowska A."/>
            <person name="Elias M."/>
            <person name="Hampl V."/>
        </authorList>
    </citation>
    <scope>NUCLEOTIDE SEQUENCE [LARGE SCALE GENOMIC DNA]</scope>
    <source>
        <strain evidence="3">NAU3</strain>
        <tissue evidence="3">Gut</tissue>
    </source>
</reference>
<keyword evidence="4" id="KW-1185">Reference proteome</keyword>
<proteinExistence type="predicted"/>
<dbReference type="Gene3D" id="3.40.50.300">
    <property type="entry name" value="P-loop containing nucleotide triphosphate hydrolases"/>
    <property type="match status" value="1"/>
</dbReference>
<dbReference type="EMBL" id="JARBJD010000075">
    <property type="protein sequence ID" value="KAK2954693.1"/>
    <property type="molecule type" value="Genomic_DNA"/>
</dbReference>
<feature type="region of interest" description="Disordered" evidence="2">
    <location>
        <begin position="155"/>
        <end position="209"/>
    </location>
</feature>
<feature type="region of interest" description="Disordered" evidence="2">
    <location>
        <begin position="65"/>
        <end position="130"/>
    </location>
</feature>
<feature type="compositionally biased region" description="Polar residues" evidence="2">
    <location>
        <begin position="172"/>
        <end position="203"/>
    </location>
</feature>
<sequence>MLPHTTQNSNTTPTPLLIKVLFVGDRKVGKSSIIRQCLTDEFYPTYNPSRDLNVHMGNLFRRPLDVTTPTEAPPKPLYPPKKVNKDWVDSSSDGDLPPPFTMDLSEQEKNDLNEEARSPGSFETSKRRILPPSDSVKRVAALLAGEKTATTNWLTGMSKEGVVRPSQHRSSRNSSVQTQSLSKSESPVQQSLSRSAQSTSDPPISSPAAIHIQPQSSAATLTRLQVSTPTPSPKPAITPKQTPTKASPVKGMSWMKGKNPSKSNPHQPSVQIREMHEQVLREREQKVREKERKIELREADVLAKEEVVNNEMMVCIRLKERIERKEQEEEKKAIKTVDEEEYRKVRTLLDTVVQEKDRLKAEVATLQAEKIEWMKERAFLKGQMEIGAHRPRGQPKQAETTQEQQLLKLLEVTRHELEHERKERQRDVERIRMETQMTYARELNLLIDSTQEIANKRKESIQQSMRPP</sequence>
<evidence type="ECO:0000313" key="4">
    <source>
        <dbReference type="Proteomes" id="UP001281761"/>
    </source>
</evidence>
<feature type="region of interest" description="Disordered" evidence="2">
    <location>
        <begin position="225"/>
        <end position="269"/>
    </location>
</feature>
<feature type="coiled-coil region" evidence="1">
    <location>
        <begin position="342"/>
        <end position="376"/>
    </location>
</feature>
<evidence type="ECO:0000256" key="1">
    <source>
        <dbReference type="SAM" id="Coils"/>
    </source>
</evidence>
<gene>
    <name evidence="3" type="ORF">BLNAU_10349</name>
</gene>